<dbReference type="RefSeq" id="WP_085028427.1">
    <property type="nucleotide sequence ID" value="NZ_CP020772.1"/>
</dbReference>
<dbReference type="GO" id="GO:0003677">
    <property type="term" value="F:DNA binding"/>
    <property type="evidence" value="ECO:0007669"/>
    <property type="project" value="InterPro"/>
</dbReference>
<sequence length="187" mass="22156">MGNPRRVWFPHASYHITARGNRKTDIFYDHYDRIFYLKLLEEAKHSYPFYLHAYCLMTNHVHLLIETIDHPPGLFMKQIHSQYAMYFNRKYDYVGHLFQGPYKAELQGDINALLQVSRYIHLNPCRALLTLKPEDYPWSSYPHYLSPRPSSKLVTTSKILSHFRDSQQYEFFVQLANRTTSGHPNSG</sequence>
<evidence type="ECO:0000313" key="2">
    <source>
        <dbReference type="EMBL" id="ARI76164.1"/>
    </source>
</evidence>
<dbReference type="InterPro" id="IPR002686">
    <property type="entry name" value="Transposase_17"/>
</dbReference>
<dbReference type="PANTHER" id="PTHR34322:SF2">
    <property type="entry name" value="TRANSPOSASE IS200-LIKE DOMAIN-CONTAINING PROTEIN"/>
    <property type="match status" value="1"/>
</dbReference>
<dbReference type="EMBL" id="CP020772">
    <property type="protein sequence ID" value="ARI76164.1"/>
    <property type="molecule type" value="Genomic_DNA"/>
</dbReference>
<evidence type="ECO:0000259" key="1">
    <source>
        <dbReference type="SMART" id="SM01321"/>
    </source>
</evidence>
<dbReference type="GO" id="GO:0004803">
    <property type="term" value="F:transposase activity"/>
    <property type="evidence" value="ECO:0007669"/>
    <property type="project" value="InterPro"/>
</dbReference>
<dbReference type="STRING" id="402384.HM131_04635"/>
<keyword evidence="3" id="KW-1185">Reference proteome</keyword>
<protein>
    <recommendedName>
        <fullName evidence="1">Transposase IS200-like domain-containing protein</fullName>
    </recommendedName>
</protein>
<dbReference type="Gene3D" id="3.30.70.1290">
    <property type="entry name" value="Transposase IS200-like"/>
    <property type="match status" value="1"/>
</dbReference>
<dbReference type="Pfam" id="PF01797">
    <property type="entry name" value="Y1_Tnp"/>
    <property type="match status" value="1"/>
</dbReference>
<proteinExistence type="predicted"/>
<dbReference type="AlphaFoldDB" id="A0A1W5ZS91"/>
<dbReference type="PANTHER" id="PTHR34322">
    <property type="entry name" value="TRANSPOSASE, Y1_TNP DOMAIN-CONTAINING"/>
    <property type="match status" value="1"/>
</dbReference>
<organism evidence="2 3">
    <name type="scientific">Halobacillus mangrovi</name>
    <dbReference type="NCBI Taxonomy" id="402384"/>
    <lineage>
        <taxon>Bacteria</taxon>
        <taxon>Bacillati</taxon>
        <taxon>Bacillota</taxon>
        <taxon>Bacilli</taxon>
        <taxon>Bacillales</taxon>
        <taxon>Bacillaceae</taxon>
        <taxon>Halobacillus</taxon>
    </lineage>
</organism>
<accession>A0A1W5ZS91</accession>
<feature type="domain" description="Transposase IS200-like" evidence="1">
    <location>
        <begin position="9"/>
        <end position="123"/>
    </location>
</feature>
<name>A0A1W5ZS91_9BACI</name>
<dbReference type="GO" id="GO:0006313">
    <property type="term" value="P:DNA transposition"/>
    <property type="evidence" value="ECO:0007669"/>
    <property type="project" value="InterPro"/>
</dbReference>
<evidence type="ECO:0000313" key="3">
    <source>
        <dbReference type="Proteomes" id="UP000192527"/>
    </source>
</evidence>
<dbReference type="SMART" id="SM01321">
    <property type="entry name" value="Y1_Tnp"/>
    <property type="match status" value="1"/>
</dbReference>
<dbReference type="SUPFAM" id="SSF143422">
    <property type="entry name" value="Transposase IS200-like"/>
    <property type="match status" value="1"/>
</dbReference>
<dbReference type="OrthoDB" id="9788881at2"/>
<dbReference type="KEGG" id="hmn:HM131_04635"/>
<dbReference type="InterPro" id="IPR036515">
    <property type="entry name" value="Transposase_17_sf"/>
</dbReference>
<dbReference type="Proteomes" id="UP000192527">
    <property type="component" value="Chromosome"/>
</dbReference>
<gene>
    <name evidence="2" type="ORF">HM131_04635</name>
</gene>
<reference evidence="2 3" key="1">
    <citation type="submission" date="2017-04" db="EMBL/GenBank/DDBJ databases">
        <title>The whole genome sequencing and assembly of Halobacillus mangrovi strain.</title>
        <authorList>
            <person name="Lee S.-J."/>
            <person name="Park M.-K."/>
            <person name="Kim J.-Y."/>
            <person name="Lee Y.-J."/>
            <person name="Yi H."/>
            <person name="Bahn Y.-S."/>
            <person name="Kim J.F."/>
            <person name="Lee D.-W."/>
        </authorList>
    </citation>
    <scope>NUCLEOTIDE SEQUENCE [LARGE SCALE GENOMIC DNA]</scope>
    <source>
        <strain evidence="2 3">KTB 131</strain>
    </source>
</reference>